<dbReference type="InterPro" id="IPR023168">
    <property type="entry name" value="GatB_Yqey_C_2"/>
</dbReference>
<sequence length="148" mass="15669">MSLKTRITEDMKTAMKARDPARLGAIRLLLAAIKQREVDERSELDDAAVVAVIEKLTKQRKDSVTQYEAAGRQELADAEQFEITVLAAYLPEKMSAADTAAAVAAAVAETGASGPADMGKLMAVLKPRLAGKADMAEVSRLVKAALAG</sequence>
<dbReference type="InterPro" id="IPR019004">
    <property type="entry name" value="YqeY/Aim41"/>
</dbReference>
<comment type="caution">
    <text evidence="1">The sequence shown here is derived from an EMBL/GenBank/DDBJ whole genome shotgun (WGS) entry which is preliminary data.</text>
</comment>
<dbReference type="PANTHER" id="PTHR28055:SF1">
    <property type="entry name" value="ALTERED INHERITANCE OF MITOCHONDRIA PROTEIN 41, MITOCHONDRIAL"/>
    <property type="match status" value="1"/>
</dbReference>
<dbReference type="GO" id="GO:0016884">
    <property type="term" value="F:carbon-nitrogen ligase activity, with glutamine as amido-N-donor"/>
    <property type="evidence" value="ECO:0007669"/>
    <property type="project" value="InterPro"/>
</dbReference>
<dbReference type="PANTHER" id="PTHR28055">
    <property type="entry name" value="ALTERED INHERITANCE OF MITOCHONDRIA PROTEIN 41, MITOCHONDRIAL"/>
    <property type="match status" value="1"/>
</dbReference>
<dbReference type="Pfam" id="PF09424">
    <property type="entry name" value="YqeY"/>
    <property type="match status" value="1"/>
</dbReference>
<dbReference type="InterPro" id="IPR003789">
    <property type="entry name" value="Asn/Gln_tRNA_amidoTrase-B-like"/>
</dbReference>
<dbReference type="AlphaFoldDB" id="A0A9D7QLS7"/>
<name>A0A9D7QLS7_9RHOO</name>
<dbReference type="Gene3D" id="1.10.1510.10">
    <property type="entry name" value="Uncharacterised protein YqeY/AIM41 PF09424, N-terminal domain"/>
    <property type="match status" value="1"/>
</dbReference>
<organism evidence="1 2">
    <name type="scientific">Candidatus Dechloromonas phosphorivorans</name>
    <dbReference type="NCBI Taxonomy" id="2899244"/>
    <lineage>
        <taxon>Bacteria</taxon>
        <taxon>Pseudomonadati</taxon>
        <taxon>Pseudomonadota</taxon>
        <taxon>Betaproteobacteria</taxon>
        <taxon>Rhodocyclales</taxon>
        <taxon>Azonexaceae</taxon>
        <taxon>Dechloromonas</taxon>
    </lineage>
</organism>
<dbReference type="EMBL" id="JADKBR010000001">
    <property type="protein sequence ID" value="MBK8889205.1"/>
    <property type="molecule type" value="Genomic_DNA"/>
</dbReference>
<evidence type="ECO:0000313" key="1">
    <source>
        <dbReference type="EMBL" id="MBK8889205.1"/>
    </source>
</evidence>
<reference evidence="1" key="1">
    <citation type="submission" date="2020-10" db="EMBL/GenBank/DDBJ databases">
        <title>Connecting structure to function with the recovery of over 1000 high-quality activated sludge metagenome-assembled genomes encoding full-length rRNA genes using long-read sequencing.</title>
        <authorList>
            <person name="Singleton C.M."/>
            <person name="Petriglieri F."/>
            <person name="Kristensen J.M."/>
            <person name="Kirkegaard R.H."/>
            <person name="Michaelsen T.Y."/>
            <person name="Andersen M.H."/>
            <person name="Karst S.M."/>
            <person name="Dueholm M.S."/>
            <person name="Nielsen P.H."/>
            <person name="Albertsen M."/>
        </authorList>
    </citation>
    <scope>NUCLEOTIDE SEQUENCE</scope>
    <source>
        <strain evidence="1">OdNE_18-Q3-R46-58_BAT3C.305</strain>
    </source>
</reference>
<dbReference type="SUPFAM" id="SSF89095">
    <property type="entry name" value="GatB/YqeY motif"/>
    <property type="match status" value="1"/>
</dbReference>
<protein>
    <submittedName>
        <fullName evidence="1">GatB/YqeY domain-containing protein</fullName>
    </submittedName>
</protein>
<gene>
    <name evidence="1" type="ORF">IPN75_01890</name>
</gene>
<dbReference type="Gene3D" id="1.10.10.410">
    <property type="match status" value="1"/>
</dbReference>
<proteinExistence type="predicted"/>
<dbReference type="Proteomes" id="UP000808146">
    <property type="component" value="Unassembled WGS sequence"/>
</dbReference>
<dbReference type="InterPro" id="IPR042184">
    <property type="entry name" value="YqeY/Aim41_N"/>
</dbReference>
<accession>A0A9D7QLS7</accession>
<evidence type="ECO:0000313" key="2">
    <source>
        <dbReference type="Proteomes" id="UP000808146"/>
    </source>
</evidence>